<evidence type="ECO:0000256" key="3">
    <source>
        <dbReference type="ARBA" id="ARBA00022692"/>
    </source>
</evidence>
<dbReference type="CDD" id="cd06581">
    <property type="entry name" value="TM_PBP1_LivM_like"/>
    <property type="match status" value="1"/>
</dbReference>
<protein>
    <submittedName>
        <fullName evidence="7">Branched-chain amino acid ABC transporter permease</fullName>
    </submittedName>
</protein>
<dbReference type="RefSeq" id="WP_109062055.1">
    <property type="nucleotide sequence ID" value="NZ_QETA01000004.1"/>
</dbReference>
<comment type="caution">
    <text evidence="7">The sequence shown here is derived from an EMBL/GenBank/DDBJ whole genome shotgun (WGS) entry which is preliminary data.</text>
</comment>
<dbReference type="AlphaFoldDB" id="A0A2V1JY07"/>
<dbReference type="PANTHER" id="PTHR30482">
    <property type="entry name" value="HIGH-AFFINITY BRANCHED-CHAIN AMINO ACID TRANSPORT SYSTEM PERMEASE"/>
    <property type="match status" value="1"/>
</dbReference>
<feature type="transmembrane region" description="Helical" evidence="6">
    <location>
        <begin position="279"/>
        <end position="302"/>
    </location>
</feature>
<sequence length="314" mass="33064">MFVRNLTIAGALACLALGLFFPWSKTPIIVALSFGVAALGVGVMVRAGQVSFGHALYAMIGGYAVAMLARSFPGLDGVVLVLGGVLASTLVGAVVGLFVVRYRGIFFGMLNLAISMVLFSVAGKMYQFTGGTDGLRVARPTMLGISMDRTVFETVLLVGMIVAAVVLGWLVQRYFRSAAGEALAGIKSNETRLEYLGLSARRILWNGYLISAALVGFSGAMFGLIQGLVTPDMGYWIRSGEFVFITILGGTGHAIGAFLGAAVFEVVKLFAGAYIPHAWHMLLGGTLILVIVVLPGGIVGLLPKPRTQARRVAD</sequence>
<keyword evidence="4 6" id="KW-1133">Transmembrane helix</keyword>
<dbReference type="InterPro" id="IPR043428">
    <property type="entry name" value="LivM-like"/>
</dbReference>
<proteinExistence type="predicted"/>
<reference evidence="8" key="1">
    <citation type="submission" date="2018-05" db="EMBL/GenBank/DDBJ databases">
        <authorList>
            <person name="Li Y."/>
        </authorList>
    </citation>
    <scope>NUCLEOTIDE SEQUENCE [LARGE SCALE GENOMIC DNA]</scope>
    <source>
        <strain evidence="8">3d-2-2</strain>
    </source>
</reference>
<feature type="transmembrane region" description="Helical" evidence="6">
    <location>
        <begin position="55"/>
        <end position="72"/>
    </location>
</feature>
<evidence type="ECO:0000256" key="4">
    <source>
        <dbReference type="ARBA" id="ARBA00022989"/>
    </source>
</evidence>
<feature type="transmembrane region" description="Helical" evidence="6">
    <location>
        <begin position="242"/>
        <end position="267"/>
    </location>
</feature>
<feature type="transmembrane region" description="Helical" evidence="6">
    <location>
        <begin position="28"/>
        <end position="48"/>
    </location>
</feature>
<dbReference type="PANTHER" id="PTHR30482:SF17">
    <property type="entry name" value="ABC TRANSPORTER ATP-BINDING PROTEIN"/>
    <property type="match status" value="1"/>
</dbReference>
<dbReference type="Proteomes" id="UP000245212">
    <property type="component" value="Unassembled WGS sequence"/>
</dbReference>
<name>A0A2V1JY07_9BURK</name>
<evidence type="ECO:0000256" key="2">
    <source>
        <dbReference type="ARBA" id="ARBA00022475"/>
    </source>
</evidence>
<dbReference type="Pfam" id="PF02653">
    <property type="entry name" value="BPD_transp_2"/>
    <property type="match status" value="1"/>
</dbReference>
<organism evidence="7 8">
    <name type="scientific">Corticimicrobacter populi</name>
    <dbReference type="NCBI Taxonomy" id="2175229"/>
    <lineage>
        <taxon>Bacteria</taxon>
        <taxon>Pseudomonadati</taxon>
        <taxon>Pseudomonadota</taxon>
        <taxon>Betaproteobacteria</taxon>
        <taxon>Burkholderiales</taxon>
        <taxon>Alcaligenaceae</taxon>
        <taxon>Corticimicrobacter</taxon>
    </lineage>
</organism>
<keyword evidence="8" id="KW-1185">Reference proteome</keyword>
<feature type="transmembrane region" description="Helical" evidence="6">
    <location>
        <begin position="78"/>
        <end position="99"/>
    </location>
</feature>
<gene>
    <name evidence="7" type="ORF">DD235_10600</name>
</gene>
<feature type="transmembrane region" description="Helical" evidence="6">
    <location>
        <begin position="106"/>
        <end position="126"/>
    </location>
</feature>
<feature type="transmembrane region" description="Helical" evidence="6">
    <location>
        <begin position="151"/>
        <end position="171"/>
    </location>
</feature>
<keyword evidence="3 6" id="KW-0812">Transmembrane</keyword>
<evidence type="ECO:0000256" key="5">
    <source>
        <dbReference type="ARBA" id="ARBA00023136"/>
    </source>
</evidence>
<accession>A0A2V1JY07</accession>
<dbReference type="GO" id="GO:0015658">
    <property type="term" value="F:branched-chain amino acid transmembrane transporter activity"/>
    <property type="evidence" value="ECO:0007669"/>
    <property type="project" value="InterPro"/>
</dbReference>
<feature type="transmembrane region" description="Helical" evidence="6">
    <location>
        <begin position="208"/>
        <end position="230"/>
    </location>
</feature>
<comment type="subcellular location">
    <subcellularLocation>
        <location evidence="1">Cell membrane</location>
        <topology evidence="1">Multi-pass membrane protein</topology>
    </subcellularLocation>
</comment>
<dbReference type="InterPro" id="IPR001851">
    <property type="entry name" value="ABC_transp_permease"/>
</dbReference>
<dbReference type="EMBL" id="QETA01000004">
    <property type="protein sequence ID" value="PWF22531.1"/>
    <property type="molecule type" value="Genomic_DNA"/>
</dbReference>
<evidence type="ECO:0000256" key="6">
    <source>
        <dbReference type="SAM" id="Phobius"/>
    </source>
</evidence>
<evidence type="ECO:0000313" key="8">
    <source>
        <dbReference type="Proteomes" id="UP000245212"/>
    </source>
</evidence>
<evidence type="ECO:0000256" key="1">
    <source>
        <dbReference type="ARBA" id="ARBA00004651"/>
    </source>
</evidence>
<dbReference type="GO" id="GO:0005886">
    <property type="term" value="C:plasma membrane"/>
    <property type="evidence" value="ECO:0007669"/>
    <property type="project" value="UniProtKB-SubCell"/>
</dbReference>
<keyword evidence="2" id="KW-1003">Cell membrane</keyword>
<evidence type="ECO:0000313" key="7">
    <source>
        <dbReference type="EMBL" id="PWF22531.1"/>
    </source>
</evidence>
<keyword evidence="5 6" id="KW-0472">Membrane</keyword>